<protein>
    <submittedName>
        <fullName evidence="2">Oligosaccharide repeat unit polymerase</fullName>
    </submittedName>
</protein>
<feature type="transmembrane region" description="Helical" evidence="1">
    <location>
        <begin position="377"/>
        <end position="403"/>
    </location>
</feature>
<organism evidence="2 3">
    <name type="scientific">Paenibacillus cellulosilyticus</name>
    <dbReference type="NCBI Taxonomy" id="375489"/>
    <lineage>
        <taxon>Bacteria</taxon>
        <taxon>Bacillati</taxon>
        <taxon>Bacillota</taxon>
        <taxon>Bacilli</taxon>
        <taxon>Bacillales</taxon>
        <taxon>Paenibacillaceae</taxon>
        <taxon>Paenibacillus</taxon>
    </lineage>
</organism>
<reference evidence="2 3" key="1">
    <citation type="submission" date="2018-05" db="EMBL/GenBank/DDBJ databases">
        <title>Genomic Encyclopedia of Type Strains, Phase III (KMG-III): the genomes of soil and plant-associated and newly described type strains.</title>
        <authorList>
            <person name="Whitman W."/>
        </authorList>
    </citation>
    <scope>NUCLEOTIDE SEQUENCE [LARGE SCALE GENOMIC DNA]</scope>
    <source>
        <strain evidence="2 3">CECT 5696</strain>
    </source>
</reference>
<dbReference type="NCBIfam" id="TIGR04370">
    <property type="entry name" value="glyco_rpt_poly"/>
    <property type="match status" value="1"/>
</dbReference>
<evidence type="ECO:0000313" key="2">
    <source>
        <dbReference type="EMBL" id="PWW08476.1"/>
    </source>
</evidence>
<gene>
    <name evidence="2" type="ORF">DFQ01_101198</name>
</gene>
<name>A0A2V2Z2H8_9BACL</name>
<feature type="transmembrane region" description="Helical" evidence="1">
    <location>
        <begin position="72"/>
        <end position="97"/>
    </location>
</feature>
<comment type="caution">
    <text evidence="2">The sequence shown here is derived from an EMBL/GenBank/DDBJ whole genome shotgun (WGS) entry which is preliminary data.</text>
</comment>
<feature type="transmembrane region" description="Helical" evidence="1">
    <location>
        <begin position="109"/>
        <end position="130"/>
    </location>
</feature>
<feature type="transmembrane region" description="Helical" evidence="1">
    <location>
        <begin position="150"/>
        <end position="171"/>
    </location>
</feature>
<dbReference type="OrthoDB" id="2085807at2"/>
<feature type="transmembrane region" description="Helical" evidence="1">
    <location>
        <begin position="216"/>
        <end position="245"/>
    </location>
</feature>
<proteinExistence type="predicted"/>
<evidence type="ECO:0000313" key="3">
    <source>
        <dbReference type="Proteomes" id="UP000246635"/>
    </source>
</evidence>
<keyword evidence="3" id="KW-1185">Reference proteome</keyword>
<feature type="transmembrane region" description="Helical" evidence="1">
    <location>
        <begin position="46"/>
        <end position="65"/>
    </location>
</feature>
<sequence length="459" mass="51294">MGGKAPVMEFSIRKSTKTDIIIKTYSVLLLGTILFSILSFNKMPVSTVLLVSIITMFFLGIIFFSKNMFNPFCFLFIYSFLGYIDVTMVSAGIRNSISMVPHYIYDKTLLIMLIWFVTFTIGYGIAYFIIKGRGIKSDVKRNEIKINPWIIFLMCTGIFLFSLISSLKNSLELGGIINGMSGGGAAFADQGYLLALLGFAGCIPVMALYSGKKKRAIIYLLIVFVGIILTGRRSLAILAAFLPYIVYRNEMVRRVKLSKIIILAVPLIIIIMYIGAIRTAGDANFSKTNTNNTLVSELAVLSRYNGYGDNIPALVYKLDSGALNYQKYENAFRGIEYFVPRSLWPEKPLVHSSEIVSNKIFRVGDTGRPVNAYGWAYFHFGIFGVVLSGMLTGLIVCGFYLYVLNKKNVIGLCMYALLILPMLEIFQPESQMKIILFALILKVLDVISRKTTKNSILIS</sequence>
<dbReference type="Proteomes" id="UP000246635">
    <property type="component" value="Unassembled WGS sequence"/>
</dbReference>
<accession>A0A2V2Z2H8</accession>
<feature type="transmembrane region" description="Helical" evidence="1">
    <location>
        <begin position="191"/>
        <end position="209"/>
    </location>
</feature>
<feature type="transmembrane region" description="Helical" evidence="1">
    <location>
        <begin position="20"/>
        <end position="40"/>
    </location>
</feature>
<dbReference type="EMBL" id="QGTQ01000001">
    <property type="protein sequence ID" value="PWW08476.1"/>
    <property type="molecule type" value="Genomic_DNA"/>
</dbReference>
<keyword evidence="1" id="KW-0812">Transmembrane</keyword>
<feature type="transmembrane region" description="Helical" evidence="1">
    <location>
        <begin position="257"/>
        <end position="277"/>
    </location>
</feature>
<dbReference type="AlphaFoldDB" id="A0A2V2Z2H8"/>
<keyword evidence="1" id="KW-1133">Transmembrane helix</keyword>
<feature type="transmembrane region" description="Helical" evidence="1">
    <location>
        <begin position="409"/>
        <end position="426"/>
    </location>
</feature>
<evidence type="ECO:0000256" key="1">
    <source>
        <dbReference type="SAM" id="Phobius"/>
    </source>
</evidence>
<keyword evidence="1" id="KW-0472">Membrane</keyword>